<reference evidence="1 2" key="1">
    <citation type="submission" date="2016-10" db="EMBL/GenBank/DDBJ databases">
        <authorList>
            <person name="de Groot N.N."/>
        </authorList>
    </citation>
    <scope>NUCLEOTIDE SEQUENCE [LARGE SCALE GENOMIC DNA]</scope>
    <source>
        <strain evidence="1 2">DSM 43019</strain>
    </source>
</reference>
<dbReference type="OrthoDB" id="218750at2"/>
<evidence type="ECO:0008006" key="3">
    <source>
        <dbReference type="Google" id="ProtNLM"/>
    </source>
</evidence>
<dbReference type="EMBL" id="FONV01000007">
    <property type="protein sequence ID" value="SFF20048.1"/>
    <property type="molecule type" value="Genomic_DNA"/>
</dbReference>
<evidence type="ECO:0000313" key="1">
    <source>
        <dbReference type="EMBL" id="SFF20048.1"/>
    </source>
</evidence>
<protein>
    <recommendedName>
        <fullName evidence="3">DNA-binding protein</fullName>
    </recommendedName>
</protein>
<sequence>MRELLEAGAILPGESRDTGVDTVTARAYAHPALDGRTVVRLVGAALGEAEDLTMEFLGFRPAAAPVVVGHARRQALGFPAWALVHDPANGKHALALVKEMEKLARTARGKPGNAKDGYDVLAARLGAAVPSFLPTFWEQAGRAFLAAENQRMAGICFTEARRAEQVHGLSVDEDRVRDVHLEFAFAGALTASMLAEYARGVVDRRPAAEAYELVKTLALRRVAGGLAPHASIAADLARLAKAAGLDAEQQADEVVTRLLTYPAMARATPSVWKAYRKSLVRLGKRDEVIRGRLLAIVPEPPGYGTDMTGQWLELLEASGAAADLIDGAPAAGPASRWLERILAGRRSSRAGRKRSAPLLSLVERLLPRLAAEDGVQFATGYWDVELDVLDLCLSGGVRAEVGAQRRGNGFEISDWATDDGPGRRDLTAIAADPVLRPVFARSVSRALHNLRSGEALTSPALPERTLEQAFGAAGVRSVLVEMLTEQLARSGGGTVTSLDADLTALAPLWSAAGMALAPDGFRRLPEIDVPAVLARTLRAGLLTELSWPAYEGAAKQVKNIRIGDAWPELVVFDQQSAHVIAPDGSSAEHLFRYPPQGHPHAPSHYSQPSCLHTDGDLLVAWHGDSGPAAYWASRPDDIVDGEWRSHRTGWGVPMEPLPVPGGGLTTGARPVHPGDARGPSEIFPLASDGEAFWRCEHVQVDAGEWGWRWREFDPRTGDAGRVSAPAFFTPPAGDRLVAEACVLRPAPEAFAGSPMGWHDGLVGWRTTRTAQGTQAGEGVDGRRVTLPAGGVPRLQAHRGDDRLIGAMMLPGSAAPLPVSVEGGYSRDRLRVWTADGQFVLAETAATTSTLPPPAWWHALRTRDEAGSAALRAVDEATAAQLLAVDDSVTGTVEVKDAVTANVEAHLPQVTDVALRSRIAEVVARAVRLRRRIAEAPQHLDAEVAPARAAVPAVSDEALQQAWSGLCDATRMYHSGRFGARYDVLAQVSGVAALLAGAAAGTIPAAEVGGGWTALLGGLGAPALRAASPVTETDDREALAVFLAAIAGTPLAGPGLRLLEVTQERMTVNGEVEVQRAGAQITVLFPPTQRHFVISSQLTWQRSAVQLAPDGGFTPPAGVTLREEAYPSGRQTSERLQDFGALLRERGPAPWRPEAAEALAAMTGMTRAEAVLLLAGLPGIDSWESNFLSPAQRSLLGLSAAHAKVAKSALRGLSAHQRVALLDAAMPVDPADLWESGPDVEAVAEAWIRLRGRRAAVPEELVAALDRIVDSARAADVLQVVAAPRAGDWLHTDGRSTAAGYYHVETVADTGTPFDQRHLLAMAVALPWLGYHLSWDDPLRSTLPEALRLVRERLRNPGLLVGHATHPLSGPPEAGPALVEGTSHHDFMTFHIAPAKLTGADDVALGFIDHDTGTALRTLLSGWIDEVVSTPGGASGEPHDPRVSAPHLVGEVRERFGLDGDAAAYYLQLLALPDPTDKAVQAWNGWKTAQLRTVREALVAADLVVAAKRERAGRPVFLPGGWLPARAPILPVEAWKQELYLHTGNQRVVTRPLPGLFAAAWARITAGDVPRYRDLGEKP</sequence>
<organism evidence="1 2">
    <name type="scientific">Actinoplanes philippinensis</name>
    <dbReference type="NCBI Taxonomy" id="35752"/>
    <lineage>
        <taxon>Bacteria</taxon>
        <taxon>Bacillati</taxon>
        <taxon>Actinomycetota</taxon>
        <taxon>Actinomycetes</taxon>
        <taxon>Micromonosporales</taxon>
        <taxon>Micromonosporaceae</taxon>
        <taxon>Actinoplanes</taxon>
    </lineage>
</organism>
<name>A0A1I2GS28_9ACTN</name>
<gene>
    <name evidence="1" type="ORF">SAMN05421541_107108</name>
</gene>
<dbReference type="Proteomes" id="UP000199645">
    <property type="component" value="Unassembled WGS sequence"/>
</dbReference>
<proteinExistence type="predicted"/>
<dbReference type="STRING" id="35752.SAMN05421541_107108"/>
<keyword evidence="2" id="KW-1185">Reference proteome</keyword>
<accession>A0A1I2GS28</accession>
<dbReference type="RefSeq" id="WP_093615988.1">
    <property type="nucleotide sequence ID" value="NZ_BOMT01000041.1"/>
</dbReference>
<evidence type="ECO:0000313" key="2">
    <source>
        <dbReference type="Proteomes" id="UP000199645"/>
    </source>
</evidence>